<dbReference type="RefSeq" id="WP_057894037.1">
    <property type="nucleotide sequence ID" value="NZ_AYZQ01000001.1"/>
</dbReference>
<dbReference type="AlphaFoldDB" id="A0A0R2B9E4"/>
<feature type="region of interest" description="Disordered" evidence="1">
    <location>
        <begin position="146"/>
        <end position="172"/>
    </location>
</feature>
<dbReference type="PATRIC" id="fig|1423727.3.peg.759"/>
<name>A0A0R2B9E4_9LACO</name>
<organism evidence="2 3">
    <name type="scientific">Lacticaseibacillus brantae DSM 23927</name>
    <dbReference type="NCBI Taxonomy" id="1423727"/>
    <lineage>
        <taxon>Bacteria</taxon>
        <taxon>Bacillati</taxon>
        <taxon>Bacillota</taxon>
        <taxon>Bacilli</taxon>
        <taxon>Lactobacillales</taxon>
        <taxon>Lactobacillaceae</taxon>
        <taxon>Lacticaseibacillus</taxon>
    </lineage>
</organism>
<gene>
    <name evidence="2" type="ORF">FC34_GL000754</name>
</gene>
<comment type="caution">
    <text evidence="2">The sequence shown here is derived from an EMBL/GenBank/DDBJ whole genome shotgun (WGS) entry which is preliminary data.</text>
</comment>
<reference evidence="2 3" key="1">
    <citation type="journal article" date="2015" name="Genome Announc.">
        <title>Expanding the biotechnology potential of lactobacilli through comparative genomics of 213 strains and associated genera.</title>
        <authorList>
            <person name="Sun Z."/>
            <person name="Harris H.M."/>
            <person name="McCann A."/>
            <person name="Guo C."/>
            <person name="Argimon S."/>
            <person name="Zhang W."/>
            <person name="Yang X."/>
            <person name="Jeffery I.B."/>
            <person name="Cooney J.C."/>
            <person name="Kagawa T.F."/>
            <person name="Liu W."/>
            <person name="Song Y."/>
            <person name="Salvetti E."/>
            <person name="Wrobel A."/>
            <person name="Rasinkangas P."/>
            <person name="Parkhill J."/>
            <person name="Rea M.C."/>
            <person name="O'Sullivan O."/>
            <person name="Ritari J."/>
            <person name="Douillard F.P."/>
            <person name="Paul Ross R."/>
            <person name="Yang R."/>
            <person name="Briner A.E."/>
            <person name="Felis G.E."/>
            <person name="de Vos W.M."/>
            <person name="Barrangou R."/>
            <person name="Klaenhammer T.R."/>
            <person name="Caufield P.W."/>
            <person name="Cui Y."/>
            <person name="Zhang H."/>
            <person name="O'Toole P.W."/>
        </authorList>
    </citation>
    <scope>NUCLEOTIDE SEQUENCE [LARGE SCALE GENOMIC DNA]</scope>
    <source>
        <strain evidence="2 3">DSM 23927</strain>
    </source>
</reference>
<dbReference type="Proteomes" id="UP000051672">
    <property type="component" value="Unassembled WGS sequence"/>
</dbReference>
<sequence length="172" mass="19065">MSLKDIVMKATQNFDASKDKPESGYDSLPSGDYNVILEDVAHFVSQRTGWDGLQIKVSILDGEYAGRNDSNMFNFDETSANGKAIPESVLAQRVQLVARLANAVGVTLSDIDWDSIDTLVTAFMNAKGKTAIMHLAVRENKKNPQYPYKDYDFEPAENQPAPLEISDDDIPF</sequence>
<proteinExistence type="predicted"/>
<dbReference type="OrthoDB" id="2223458at2"/>
<evidence type="ECO:0008006" key="4">
    <source>
        <dbReference type="Google" id="ProtNLM"/>
    </source>
</evidence>
<dbReference type="EMBL" id="AYZQ01000001">
    <property type="protein sequence ID" value="KRM73033.1"/>
    <property type="molecule type" value="Genomic_DNA"/>
</dbReference>
<accession>A0A0R2B9E4</accession>
<evidence type="ECO:0000256" key="1">
    <source>
        <dbReference type="SAM" id="MobiDB-lite"/>
    </source>
</evidence>
<protein>
    <recommendedName>
        <fullName evidence="4">DUF669 domain-containing protein</fullName>
    </recommendedName>
</protein>
<dbReference type="Pfam" id="PF05037">
    <property type="entry name" value="DUF669"/>
    <property type="match status" value="1"/>
</dbReference>
<evidence type="ECO:0000313" key="3">
    <source>
        <dbReference type="Proteomes" id="UP000051672"/>
    </source>
</evidence>
<dbReference type="InterPro" id="IPR007731">
    <property type="entry name" value="DUF669"/>
</dbReference>
<dbReference type="STRING" id="1423727.FC34_GL000754"/>
<keyword evidence="3" id="KW-1185">Reference proteome</keyword>
<evidence type="ECO:0000313" key="2">
    <source>
        <dbReference type="EMBL" id="KRM73033.1"/>
    </source>
</evidence>